<dbReference type="InterPro" id="IPR000086">
    <property type="entry name" value="NUDIX_hydrolase_dom"/>
</dbReference>
<dbReference type="InterPro" id="IPR015375">
    <property type="entry name" value="NADH_PPase-like_N"/>
</dbReference>
<dbReference type="GO" id="GO:0006742">
    <property type="term" value="P:NADP+ catabolic process"/>
    <property type="evidence" value="ECO:0007669"/>
    <property type="project" value="TreeGrafter"/>
</dbReference>
<evidence type="ECO:0000313" key="12">
    <source>
        <dbReference type="Proteomes" id="UP000319731"/>
    </source>
</evidence>
<dbReference type="Proteomes" id="UP000319731">
    <property type="component" value="Unassembled WGS sequence"/>
</dbReference>
<evidence type="ECO:0000256" key="3">
    <source>
        <dbReference type="ARBA" id="ARBA00009595"/>
    </source>
</evidence>
<comment type="cofactor">
    <cofactor evidence="2">
        <name>Zn(2+)</name>
        <dbReference type="ChEBI" id="CHEBI:29105"/>
    </cofactor>
</comment>
<dbReference type="PANTHER" id="PTHR42904">
    <property type="entry name" value="NUDIX HYDROLASE, NUDC SUBFAMILY"/>
    <property type="match status" value="1"/>
</dbReference>
<comment type="catalytic activity">
    <reaction evidence="9">
        <text>a 5'-end NAD(+)-phospho-ribonucleoside in mRNA + H2O = a 5'-end phospho-adenosine-phospho-ribonucleoside in mRNA + beta-nicotinamide D-ribonucleotide + 2 H(+)</text>
        <dbReference type="Rhea" id="RHEA:60876"/>
        <dbReference type="Rhea" id="RHEA-COMP:15698"/>
        <dbReference type="Rhea" id="RHEA-COMP:15719"/>
        <dbReference type="ChEBI" id="CHEBI:14649"/>
        <dbReference type="ChEBI" id="CHEBI:15377"/>
        <dbReference type="ChEBI" id="CHEBI:15378"/>
        <dbReference type="ChEBI" id="CHEBI:144029"/>
        <dbReference type="ChEBI" id="CHEBI:144051"/>
    </reaction>
    <physiologicalReaction direction="left-to-right" evidence="9">
        <dbReference type="Rhea" id="RHEA:60877"/>
    </physiologicalReaction>
</comment>
<proteinExistence type="inferred from homology"/>
<dbReference type="GO" id="GO:0005777">
    <property type="term" value="C:peroxisome"/>
    <property type="evidence" value="ECO:0007669"/>
    <property type="project" value="TreeGrafter"/>
</dbReference>
<dbReference type="PROSITE" id="PS00893">
    <property type="entry name" value="NUDIX_BOX"/>
    <property type="match status" value="1"/>
</dbReference>
<dbReference type="AlphaFoldDB" id="A0A507CAM1"/>
<dbReference type="InterPro" id="IPR020084">
    <property type="entry name" value="NUDIX_hydrolase_CS"/>
</dbReference>
<dbReference type="GeneID" id="42002558"/>
<dbReference type="PANTHER" id="PTHR42904:SF6">
    <property type="entry name" value="NAD-CAPPED RNA HYDROLASE NUDT12"/>
    <property type="match status" value="1"/>
</dbReference>
<evidence type="ECO:0000256" key="4">
    <source>
        <dbReference type="ARBA" id="ARBA00012381"/>
    </source>
</evidence>
<sequence length="340" mass="37647">MTHRLGGKRYSSTVTFFSNSTLNRNGDIRAQQDQLKTKFQTASILVFKNGKPLLSRASGKTALGFIPSHSFSSSFSQPLNPVYLGDRDNVPIFAIDADMPSIDEVAKSKGFEYVDMRPACFQLPKDEAAILAQGRSLTDWNARNKFCPACGSPTHSISGGYAKQCSNSHCISRKTTQNYSHVRTDPVIITGIISPDSKSMLLGRQKVWTKGLYSCIAGFIEAGESLEDAVRREAYEETGTTVGQVRYHLSQPWPFPNSLMLGCYAQVDSLSEISLVDKELEDAKWFTKDEITDTIRKQTPGRDIKTEGAGHSNTNTLLIPTDYAIAHQLIKAWVEGFKPF</sequence>
<comment type="caution">
    <text evidence="11">The sequence shown here is derived from an EMBL/GenBank/DDBJ whole genome shotgun (WGS) entry which is preliminary data.</text>
</comment>
<dbReference type="GO" id="GO:0035529">
    <property type="term" value="F:NADH pyrophosphatase activity"/>
    <property type="evidence" value="ECO:0007669"/>
    <property type="project" value="TreeGrafter"/>
</dbReference>
<dbReference type="Pfam" id="PF00293">
    <property type="entry name" value="NUDIX"/>
    <property type="match status" value="1"/>
</dbReference>
<evidence type="ECO:0000256" key="9">
    <source>
        <dbReference type="ARBA" id="ARBA00023679"/>
    </source>
</evidence>
<dbReference type="CDD" id="cd03429">
    <property type="entry name" value="NUDIX_NADH_pyrophosphatase_Nudt13"/>
    <property type="match status" value="1"/>
</dbReference>
<dbReference type="PROSITE" id="PS51462">
    <property type="entry name" value="NUDIX"/>
    <property type="match status" value="1"/>
</dbReference>
<evidence type="ECO:0000256" key="7">
    <source>
        <dbReference type="ARBA" id="ARBA00022842"/>
    </source>
</evidence>
<accession>A0A507CAM1</accession>
<keyword evidence="8" id="KW-0520">NAD</keyword>
<dbReference type="GO" id="GO:0019677">
    <property type="term" value="P:NAD+ catabolic process"/>
    <property type="evidence" value="ECO:0007669"/>
    <property type="project" value="TreeGrafter"/>
</dbReference>
<dbReference type="GO" id="GO:0005829">
    <property type="term" value="C:cytosol"/>
    <property type="evidence" value="ECO:0007669"/>
    <property type="project" value="TreeGrafter"/>
</dbReference>
<evidence type="ECO:0000256" key="6">
    <source>
        <dbReference type="ARBA" id="ARBA00022801"/>
    </source>
</evidence>
<keyword evidence="6" id="KW-0378">Hydrolase</keyword>
<comment type="cofactor">
    <cofactor evidence="1">
        <name>Mg(2+)</name>
        <dbReference type="ChEBI" id="CHEBI:18420"/>
    </cofactor>
</comment>
<protein>
    <recommendedName>
        <fullName evidence="4">NAD(+) diphosphatase</fullName>
        <ecNumber evidence="4">3.6.1.22</ecNumber>
    </recommendedName>
</protein>
<evidence type="ECO:0000256" key="1">
    <source>
        <dbReference type="ARBA" id="ARBA00001946"/>
    </source>
</evidence>
<dbReference type="InterPro" id="IPR015376">
    <property type="entry name" value="Znr_NADH_PPase"/>
</dbReference>
<comment type="similarity">
    <text evidence="3">Belongs to the Nudix hydrolase family. NudC subfamily.</text>
</comment>
<dbReference type="Gene3D" id="3.90.79.10">
    <property type="entry name" value="Nucleoside Triphosphate Pyrophosphohydrolase"/>
    <property type="match status" value="1"/>
</dbReference>
<dbReference type="SUPFAM" id="SSF55811">
    <property type="entry name" value="Nudix"/>
    <property type="match status" value="1"/>
</dbReference>
<keyword evidence="5" id="KW-0479">Metal-binding</keyword>
<gene>
    <name evidence="11" type="primary">NPY1</name>
    <name evidence="11" type="ORF">SmJEL517_g01333</name>
</gene>
<evidence type="ECO:0000256" key="2">
    <source>
        <dbReference type="ARBA" id="ARBA00001947"/>
    </source>
</evidence>
<organism evidence="11 12">
    <name type="scientific">Synchytrium microbalum</name>
    <dbReference type="NCBI Taxonomy" id="1806994"/>
    <lineage>
        <taxon>Eukaryota</taxon>
        <taxon>Fungi</taxon>
        <taxon>Fungi incertae sedis</taxon>
        <taxon>Chytridiomycota</taxon>
        <taxon>Chytridiomycota incertae sedis</taxon>
        <taxon>Chytridiomycetes</taxon>
        <taxon>Synchytriales</taxon>
        <taxon>Synchytriaceae</taxon>
        <taxon>Synchytrium</taxon>
    </lineage>
</organism>
<dbReference type="EC" id="3.6.1.22" evidence="4"/>
<keyword evidence="7" id="KW-0460">Magnesium</keyword>
<reference evidence="11 12" key="1">
    <citation type="journal article" date="2019" name="Sci. Rep.">
        <title>Comparative genomics of chytrid fungi reveal insights into the obligate biotrophic and pathogenic lifestyle of Synchytrium endobioticum.</title>
        <authorList>
            <person name="van de Vossenberg B.T.L.H."/>
            <person name="Warris S."/>
            <person name="Nguyen H.D.T."/>
            <person name="van Gent-Pelzer M.P.E."/>
            <person name="Joly D.L."/>
            <person name="van de Geest H.C."/>
            <person name="Bonants P.J.M."/>
            <person name="Smith D.S."/>
            <person name="Levesque C.A."/>
            <person name="van der Lee T.A.J."/>
        </authorList>
    </citation>
    <scope>NUCLEOTIDE SEQUENCE [LARGE SCALE GENOMIC DNA]</scope>
    <source>
        <strain evidence="11 12">JEL517</strain>
    </source>
</reference>
<evidence type="ECO:0000313" key="11">
    <source>
        <dbReference type="EMBL" id="TPX36501.1"/>
    </source>
</evidence>
<evidence type="ECO:0000256" key="8">
    <source>
        <dbReference type="ARBA" id="ARBA00023027"/>
    </source>
</evidence>
<dbReference type="Gene3D" id="3.90.79.20">
    <property type="match status" value="1"/>
</dbReference>
<dbReference type="InterPro" id="IPR049734">
    <property type="entry name" value="NudC-like_C"/>
</dbReference>
<dbReference type="NCBIfam" id="NF001299">
    <property type="entry name" value="PRK00241.1"/>
    <property type="match status" value="1"/>
</dbReference>
<keyword evidence="12" id="KW-1185">Reference proteome</keyword>
<dbReference type="Pfam" id="PF09296">
    <property type="entry name" value="NUDIX-like"/>
    <property type="match status" value="1"/>
</dbReference>
<dbReference type="InterPro" id="IPR050241">
    <property type="entry name" value="NAD-cap_RNA_hydrolase_NudC"/>
</dbReference>
<dbReference type="RefSeq" id="XP_031026715.1">
    <property type="nucleotide sequence ID" value="XM_031167261.1"/>
</dbReference>
<dbReference type="InterPro" id="IPR015797">
    <property type="entry name" value="NUDIX_hydrolase-like_dom_sf"/>
</dbReference>
<feature type="domain" description="Nudix hydrolase" evidence="10">
    <location>
        <begin position="183"/>
        <end position="311"/>
    </location>
</feature>
<dbReference type="STRING" id="1806994.A0A507CAM1"/>
<dbReference type="EMBL" id="QEAO01000004">
    <property type="protein sequence ID" value="TPX36501.1"/>
    <property type="molecule type" value="Genomic_DNA"/>
</dbReference>
<evidence type="ECO:0000259" key="10">
    <source>
        <dbReference type="PROSITE" id="PS51462"/>
    </source>
</evidence>
<dbReference type="GO" id="GO:0046872">
    <property type="term" value="F:metal ion binding"/>
    <property type="evidence" value="ECO:0007669"/>
    <property type="project" value="UniProtKB-KW"/>
</dbReference>
<dbReference type="Pfam" id="PF09297">
    <property type="entry name" value="Zn_ribbon_NUD"/>
    <property type="match status" value="1"/>
</dbReference>
<dbReference type="OrthoDB" id="10249612at2759"/>
<name>A0A507CAM1_9FUNG</name>
<evidence type="ECO:0000256" key="5">
    <source>
        <dbReference type="ARBA" id="ARBA00022723"/>
    </source>
</evidence>